<comment type="caution">
    <text evidence="1">The sequence shown here is derived from an EMBL/GenBank/DDBJ whole genome shotgun (WGS) entry which is preliminary data.</text>
</comment>
<dbReference type="AlphaFoldDB" id="A0A1D2MTA1"/>
<name>A0A1D2MTA1_ORCCI</name>
<evidence type="ECO:0000313" key="2">
    <source>
        <dbReference type="Proteomes" id="UP000094527"/>
    </source>
</evidence>
<dbReference type="Gene3D" id="1.10.533.10">
    <property type="entry name" value="Death Domain, Fas"/>
    <property type="match status" value="1"/>
</dbReference>
<protein>
    <submittedName>
        <fullName evidence="1">Uncharacterized protein</fullName>
    </submittedName>
</protein>
<evidence type="ECO:0000313" key="1">
    <source>
        <dbReference type="EMBL" id="ODM96131.1"/>
    </source>
</evidence>
<dbReference type="CDD" id="cd01671">
    <property type="entry name" value="CARD"/>
    <property type="match status" value="1"/>
</dbReference>
<keyword evidence="2" id="KW-1185">Reference proteome</keyword>
<reference evidence="1 2" key="1">
    <citation type="journal article" date="2016" name="Genome Biol. Evol.">
        <title>Gene Family Evolution Reflects Adaptation to Soil Environmental Stressors in the Genome of the Collembolan Orchesella cincta.</title>
        <authorList>
            <person name="Faddeeva-Vakhrusheva A."/>
            <person name="Derks M.F."/>
            <person name="Anvar S.Y."/>
            <person name="Agamennone V."/>
            <person name="Suring W."/>
            <person name="Smit S."/>
            <person name="van Straalen N.M."/>
            <person name="Roelofs D."/>
        </authorList>
    </citation>
    <scope>NUCLEOTIDE SEQUENCE [LARGE SCALE GENOMIC DNA]</scope>
    <source>
        <tissue evidence="1">Mixed pool</tissue>
    </source>
</reference>
<dbReference type="InterPro" id="IPR011029">
    <property type="entry name" value="DEATH-like_dom_sf"/>
</dbReference>
<proteinExistence type="predicted"/>
<organism evidence="1 2">
    <name type="scientific">Orchesella cincta</name>
    <name type="common">Springtail</name>
    <name type="synonym">Podura cincta</name>
    <dbReference type="NCBI Taxonomy" id="48709"/>
    <lineage>
        <taxon>Eukaryota</taxon>
        <taxon>Metazoa</taxon>
        <taxon>Ecdysozoa</taxon>
        <taxon>Arthropoda</taxon>
        <taxon>Hexapoda</taxon>
        <taxon>Collembola</taxon>
        <taxon>Entomobryomorpha</taxon>
        <taxon>Entomobryoidea</taxon>
        <taxon>Orchesellidae</taxon>
        <taxon>Orchesellinae</taxon>
        <taxon>Orchesella</taxon>
    </lineage>
</organism>
<sequence length="87" mass="9658">MTSTITLLIQRTQVNVSLTSTLVSLAVFSDDDVDKLDGISTDNAKAQKFYKMIKTKDNFYPHLITALEAGNQTELWQLKAISGFCSL</sequence>
<dbReference type="EMBL" id="LJIJ01000575">
    <property type="protein sequence ID" value="ODM96131.1"/>
    <property type="molecule type" value="Genomic_DNA"/>
</dbReference>
<accession>A0A1D2MTA1</accession>
<dbReference type="Proteomes" id="UP000094527">
    <property type="component" value="Unassembled WGS sequence"/>
</dbReference>
<dbReference type="SUPFAM" id="SSF47986">
    <property type="entry name" value="DEATH domain"/>
    <property type="match status" value="1"/>
</dbReference>
<gene>
    <name evidence="1" type="ORF">Ocin01_10548</name>
</gene>